<dbReference type="EMBL" id="JAVDDT010000005">
    <property type="protein sequence ID" value="MDQ2070061.1"/>
    <property type="molecule type" value="Genomic_DNA"/>
</dbReference>
<evidence type="ECO:0000256" key="6">
    <source>
        <dbReference type="SAM" id="MobiDB-lite"/>
    </source>
</evidence>
<feature type="transmembrane region" description="Helical" evidence="7">
    <location>
        <begin position="443"/>
        <end position="461"/>
    </location>
</feature>
<feature type="domain" description="SSD" evidence="8">
    <location>
        <begin position="287"/>
        <end position="414"/>
    </location>
</feature>
<feature type="transmembrane region" description="Helical" evidence="7">
    <location>
        <begin position="737"/>
        <end position="757"/>
    </location>
</feature>
<evidence type="ECO:0000256" key="5">
    <source>
        <dbReference type="ARBA" id="ARBA00023136"/>
    </source>
</evidence>
<feature type="transmembrane region" description="Helical" evidence="7">
    <location>
        <begin position="712"/>
        <end position="730"/>
    </location>
</feature>
<feature type="compositionally biased region" description="Acidic residues" evidence="6">
    <location>
        <begin position="526"/>
        <end position="553"/>
    </location>
</feature>
<feature type="transmembrane region" description="Helical" evidence="7">
    <location>
        <begin position="389"/>
        <end position="415"/>
    </location>
</feature>
<reference evidence="9 10" key="1">
    <citation type="submission" date="2023-08" db="EMBL/GenBank/DDBJ databases">
        <title>Whole-genome sequencing of halo(alkali)philic microorganisms from hypersaline lakes.</title>
        <authorList>
            <person name="Sorokin D.Y."/>
            <person name="Abbas B."/>
            <person name="Merkel A.Y."/>
        </authorList>
    </citation>
    <scope>NUCLEOTIDE SEQUENCE [LARGE SCALE GENOMIC DNA]</scope>
    <source>
        <strain evidence="9 10">AB-CW4</strain>
    </source>
</reference>
<feature type="transmembrane region" description="Helical" evidence="7">
    <location>
        <begin position="287"/>
        <end position="306"/>
    </location>
</feature>
<dbReference type="Gene3D" id="1.20.1640.10">
    <property type="entry name" value="Multidrug efflux transporter AcrB transmembrane domain"/>
    <property type="match status" value="2"/>
</dbReference>
<keyword evidence="4 7" id="KW-1133">Transmembrane helix</keyword>
<dbReference type="Proteomes" id="UP001239019">
    <property type="component" value="Unassembled WGS sequence"/>
</dbReference>
<proteinExistence type="predicted"/>
<feature type="domain" description="SSD" evidence="8">
    <location>
        <begin position="735"/>
        <end position="862"/>
    </location>
</feature>
<protein>
    <submittedName>
        <fullName evidence="9">MMPL family transporter</fullName>
    </submittedName>
</protein>
<evidence type="ECO:0000256" key="2">
    <source>
        <dbReference type="ARBA" id="ARBA00022475"/>
    </source>
</evidence>
<feature type="transmembrane region" description="Helical" evidence="7">
    <location>
        <begin position="363"/>
        <end position="383"/>
    </location>
</feature>
<evidence type="ECO:0000313" key="10">
    <source>
        <dbReference type="Proteomes" id="UP001239019"/>
    </source>
</evidence>
<feature type="transmembrane region" description="Helical" evidence="7">
    <location>
        <begin position="318"/>
        <end position="335"/>
    </location>
</feature>
<dbReference type="PROSITE" id="PS50156">
    <property type="entry name" value="SSD"/>
    <property type="match status" value="2"/>
</dbReference>
<keyword evidence="3 7" id="KW-0812">Transmembrane</keyword>
<dbReference type="InterPro" id="IPR050545">
    <property type="entry name" value="Mycobact_MmpL"/>
</dbReference>
<keyword evidence="2" id="KW-1003">Cell membrane</keyword>
<dbReference type="Pfam" id="PF03176">
    <property type="entry name" value="MMPL"/>
    <property type="match status" value="2"/>
</dbReference>
<feature type="transmembrane region" description="Helical" evidence="7">
    <location>
        <begin position="763"/>
        <end position="781"/>
    </location>
</feature>
<feature type="transmembrane region" description="Helical" evidence="7">
    <location>
        <begin position="18"/>
        <end position="38"/>
    </location>
</feature>
<evidence type="ECO:0000256" key="4">
    <source>
        <dbReference type="ARBA" id="ARBA00022989"/>
    </source>
</evidence>
<dbReference type="RefSeq" id="WP_306728558.1">
    <property type="nucleotide sequence ID" value="NZ_JAVDDT010000005.1"/>
</dbReference>
<evidence type="ECO:0000256" key="3">
    <source>
        <dbReference type="ARBA" id="ARBA00022692"/>
    </source>
</evidence>
<dbReference type="InterPro" id="IPR000731">
    <property type="entry name" value="SSD"/>
</dbReference>
<keyword evidence="10" id="KW-1185">Reference proteome</keyword>
<feature type="transmembrane region" description="Helical" evidence="7">
    <location>
        <begin position="811"/>
        <end position="829"/>
    </location>
</feature>
<name>A0ABU0W7P8_9GAMM</name>
<sequence length="866" mass="97376">MFQTIQQAYHRLVLDRPWWVIIPILVLLVLAASQVRHFHLDASAESLMLEGDPDMHYYREIRARYGSDDFLIVTWTPEAELFSDQALAQLADLRDELAALDAVANVMSILDVPLLDSPRATLGEVETGLRTLMDEDTDRGLAREEFRSSPLYQDLLMNQDADTSAVLVTLKRDARAHELIQRRDELRIRDAEQGLSREEAAELEAVTEAYRQRSRELQADLEATIADVRTILDRHREQATIHLGGVPMIAVDMIDFVRGDIRTFGVGVAIFILLLLAFTFQRLRWVLVPSLISGAVALGMTGFLGFSNWPVTVVSSNFISLVLIISLSLMIHLIVRHRELHVQSPQAAGRTLMRETVDSKFKPSLYTAITTIIAFGAMIFADIRPVIDFGLMMVCAVTMAFLLTFALFPSLLGTLPPGRVPRFRRDITARFNRRVAAVVDRHPMTVVTVFLLLVSVSLVGVSRITVENRFIDYFKTDTEIYQGMELIDRELGGTTPLDVVLDPSHAYLEGHVTVREESREQHDVDDGTGEAADDAWSDEEWGDDDWGDDWNGGDDEWAGGWDDDFDLDDEPGPVGGYWFNEYQVEVMGDIHDYLDGLPETGKVLSVATSLRLIQMLNNDRPLSSFEMGVMFERLPEDLRDILFDPYMSDDGDQIRFDIRIIDSAPNLERDELLRQIRSDLMERFDLAPEQVNLTGMLVLYNNVMQSLVRSQFVTLFVVFAAMMLMFAFLFRSLKMAVIGPLPTLVASIGVIGLIGWLGLPLDIMTMTIAAITIGIGVHDTIHYTHRFQAEVAGGRDYRDAATESHVQVGRAMVYTTVIIIAGFSILTLSNFMPTIYFGLLTGVAMAFALLSNLFLLPLLLKRIRPF</sequence>
<feature type="transmembrane region" description="Helical" evidence="7">
    <location>
        <begin position="263"/>
        <end position="280"/>
    </location>
</feature>
<feature type="compositionally biased region" description="Basic and acidic residues" evidence="6">
    <location>
        <begin position="515"/>
        <end position="525"/>
    </location>
</feature>
<evidence type="ECO:0000256" key="1">
    <source>
        <dbReference type="ARBA" id="ARBA00004651"/>
    </source>
</evidence>
<dbReference type="PANTHER" id="PTHR33406">
    <property type="entry name" value="MEMBRANE PROTEIN MJ1562-RELATED"/>
    <property type="match status" value="1"/>
</dbReference>
<feature type="region of interest" description="Disordered" evidence="6">
    <location>
        <begin position="515"/>
        <end position="553"/>
    </location>
</feature>
<dbReference type="SUPFAM" id="SSF82866">
    <property type="entry name" value="Multidrug efflux transporter AcrB transmembrane domain"/>
    <property type="match status" value="2"/>
</dbReference>
<evidence type="ECO:0000313" key="9">
    <source>
        <dbReference type="EMBL" id="MDQ2070061.1"/>
    </source>
</evidence>
<feature type="transmembrane region" description="Helical" evidence="7">
    <location>
        <begin position="835"/>
        <end position="860"/>
    </location>
</feature>
<comment type="caution">
    <text evidence="9">The sequence shown here is derived from an EMBL/GenBank/DDBJ whole genome shotgun (WGS) entry which is preliminary data.</text>
</comment>
<comment type="subcellular location">
    <subcellularLocation>
        <location evidence="1">Cell membrane</location>
        <topology evidence="1">Multi-pass membrane protein</topology>
    </subcellularLocation>
</comment>
<dbReference type="InterPro" id="IPR004869">
    <property type="entry name" value="MMPL_dom"/>
</dbReference>
<accession>A0ABU0W7P8</accession>
<dbReference type="PANTHER" id="PTHR33406:SF13">
    <property type="entry name" value="MEMBRANE PROTEIN YDFJ"/>
    <property type="match status" value="1"/>
</dbReference>
<organism evidence="9 10">
    <name type="scientific">Natronospira bacteriovora</name>
    <dbReference type="NCBI Taxonomy" id="3069753"/>
    <lineage>
        <taxon>Bacteria</taxon>
        <taxon>Pseudomonadati</taxon>
        <taxon>Pseudomonadota</taxon>
        <taxon>Gammaproteobacteria</taxon>
        <taxon>Natronospirales</taxon>
        <taxon>Natronospiraceae</taxon>
        <taxon>Natronospira</taxon>
    </lineage>
</organism>
<evidence type="ECO:0000259" key="8">
    <source>
        <dbReference type="PROSITE" id="PS50156"/>
    </source>
</evidence>
<keyword evidence="5 7" id="KW-0472">Membrane</keyword>
<gene>
    <name evidence="9" type="ORF">RBH19_09250</name>
</gene>
<evidence type="ECO:0000256" key="7">
    <source>
        <dbReference type="SAM" id="Phobius"/>
    </source>
</evidence>